<evidence type="ECO:0000259" key="10">
    <source>
        <dbReference type="Pfam" id="PF01050"/>
    </source>
</evidence>
<dbReference type="GO" id="GO:0000271">
    <property type="term" value="P:polysaccharide biosynthetic process"/>
    <property type="evidence" value="ECO:0007669"/>
    <property type="project" value="InterPro"/>
</dbReference>
<dbReference type="OrthoDB" id="9806359at2"/>
<evidence type="ECO:0000256" key="6">
    <source>
        <dbReference type="ARBA" id="ARBA00023134"/>
    </source>
</evidence>
<dbReference type="InterPro" id="IPR029044">
    <property type="entry name" value="Nucleotide-diphossugar_trans"/>
</dbReference>
<dbReference type="PANTHER" id="PTHR46390:SF1">
    <property type="entry name" value="MANNOSE-1-PHOSPHATE GUANYLYLTRANSFERASE"/>
    <property type="match status" value="1"/>
</dbReference>
<dbReference type="InterPro" id="IPR014710">
    <property type="entry name" value="RmlC-like_jellyroll"/>
</dbReference>
<comment type="catalytic activity">
    <reaction evidence="7">
        <text>alpha-D-mannose 1-phosphate + GTP + H(+) = GDP-alpha-D-mannose + diphosphate</text>
        <dbReference type="Rhea" id="RHEA:15229"/>
        <dbReference type="ChEBI" id="CHEBI:15378"/>
        <dbReference type="ChEBI" id="CHEBI:33019"/>
        <dbReference type="ChEBI" id="CHEBI:37565"/>
        <dbReference type="ChEBI" id="CHEBI:57527"/>
        <dbReference type="ChEBI" id="CHEBI:58409"/>
        <dbReference type="EC" id="2.7.7.13"/>
    </reaction>
</comment>
<dbReference type="GO" id="GO:0005525">
    <property type="term" value="F:GTP binding"/>
    <property type="evidence" value="ECO:0007669"/>
    <property type="project" value="UniProtKB-KW"/>
</dbReference>
<evidence type="ECO:0000313" key="12">
    <source>
        <dbReference type="EMBL" id="AMK11030.1"/>
    </source>
</evidence>
<dbReference type="GO" id="GO:0009298">
    <property type="term" value="P:GDP-mannose biosynthetic process"/>
    <property type="evidence" value="ECO:0007669"/>
    <property type="project" value="TreeGrafter"/>
</dbReference>
<evidence type="ECO:0000256" key="2">
    <source>
        <dbReference type="ARBA" id="ARBA00012387"/>
    </source>
</evidence>
<dbReference type="Pfam" id="PF22640">
    <property type="entry name" value="ManC_GMP_beta-helix"/>
    <property type="match status" value="1"/>
</dbReference>
<dbReference type="Gene3D" id="3.90.550.10">
    <property type="entry name" value="Spore Coat Polysaccharide Biosynthesis Protein SpsA, Chain A"/>
    <property type="match status" value="1"/>
</dbReference>
<dbReference type="Pfam" id="PF00483">
    <property type="entry name" value="NTP_transferase"/>
    <property type="match status" value="1"/>
</dbReference>
<evidence type="ECO:0000256" key="4">
    <source>
        <dbReference type="ARBA" id="ARBA00022695"/>
    </source>
</evidence>
<dbReference type="Gene3D" id="2.60.120.10">
    <property type="entry name" value="Jelly Rolls"/>
    <property type="match status" value="1"/>
</dbReference>
<dbReference type="EC" id="2.7.7.13" evidence="2"/>
<keyword evidence="5" id="KW-0547">Nucleotide-binding</keyword>
<accession>A0A126QLU7</accession>
<dbReference type="InterPro" id="IPR006375">
    <property type="entry name" value="Man1P_GuaTrfase/Man6P_Isoase"/>
</dbReference>
<dbReference type="InterPro" id="IPR054566">
    <property type="entry name" value="ManC/GMP-like_b-helix"/>
</dbReference>
<dbReference type="CDD" id="cd02213">
    <property type="entry name" value="cupin_PMI_typeII_C"/>
    <property type="match status" value="1"/>
</dbReference>
<dbReference type="InterPro" id="IPR001538">
    <property type="entry name" value="Man6P_isomerase-2_C"/>
</dbReference>
<dbReference type="EMBL" id="CP014206">
    <property type="protein sequence ID" value="AMK11030.1"/>
    <property type="molecule type" value="Genomic_DNA"/>
</dbReference>
<feature type="domain" description="MannoseP isomerase/GMP-like beta-helix" evidence="11">
    <location>
        <begin position="294"/>
        <end position="348"/>
    </location>
</feature>
<keyword evidence="14" id="KW-1185">Reference proteome</keyword>
<keyword evidence="6" id="KW-0342">GTP-binding</keyword>
<feature type="domain" description="Mannose-6-phosphate isomerase type II C-terminal" evidence="10">
    <location>
        <begin position="354"/>
        <end position="466"/>
    </location>
</feature>
<dbReference type="InterPro" id="IPR011051">
    <property type="entry name" value="RmlC_Cupin_sf"/>
</dbReference>
<dbReference type="Proteomes" id="UP000295506">
    <property type="component" value="Unassembled WGS sequence"/>
</dbReference>
<organism evidence="13 15">
    <name type="scientific">Pseudodesulfovibrio indicus</name>
    <dbReference type="NCBI Taxonomy" id="1716143"/>
    <lineage>
        <taxon>Bacteria</taxon>
        <taxon>Pseudomonadati</taxon>
        <taxon>Thermodesulfobacteriota</taxon>
        <taxon>Desulfovibrionia</taxon>
        <taxon>Desulfovibrionales</taxon>
        <taxon>Desulfovibrionaceae</taxon>
    </lineage>
</organism>
<evidence type="ECO:0000256" key="1">
    <source>
        <dbReference type="ARBA" id="ARBA00006115"/>
    </source>
</evidence>
<dbReference type="InterPro" id="IPR049577">
    <property type="entry name" value="GMPP_N"/>
</dbReference>
<proteinExistence type="inferred from homology"/>
<reference evidence="13 15" key="2">
    <citation type="submission" date="2019-03" db="EMBL/GenBank/DDBJ databases">
        <title>Genomic Encyclopedia of Type Strains, Phase IV (KMG-IV): sequencing the most valuable type-strain genomes for metagenomic binning, comparative biology and taxonomic classification.</title>
        <authorList>
            <person name="Goeker M."/>
        </authorList>
    </citation>
    <scope>NUCLEOTIDE SEQUENCE [LARGE SCALE GENOMIC DNA]</scope>
    <source>
        <strain evidence="13 15">DSM 101483</strain>
    </source>
</reference>
<evidence type="ECO:0000256" key="8">
    <source>
        <dbReference type="RuleBase" id="RU004190"/>
    </source>
</evidence>
<keyword evidence="4 13" id="KW-0548">Nucleotidyltransferase</keyword>
<dbReference type="Proteomes" id="UP000055611">
    <property type="component" value="Chromosome"/>
</dbReference>
<evidence type="ECO:0000313" key="14">
    <source>
        <dbReference type="Proteomes" id="UP000055611"/>
    </source>
</evidence>
<protein>
    <recommendedName>
        <fullName evidence="2">mannose-1-phosphate guanylyltransferase</fullName>
        <ecNumber evidence="2">2.7.7.13</ecNumber>
    </recommendedName>
</protein>
<dbReference type="GO" id="GO:0016853">
    <property type="term" value="F:isomerase activity"/>
    <property type="evidence" value="ECO:0007669"/>
    <property type="project" value="UniProtKB-KW"/>
</dbReference>
<dbReference type="RefSeq" id="WP_066802216.1">
    <property type="nucleotide sequence ID" value="NZ_CP014206.1"/>
</dbReference>
<gene>
    <name evidence="12" type="primary">cpsB</name>
    <name evidence="12" type="ORF">AWY79_07850</name>
    <name evidence="13" type="ORF">EDC59_101443</name>
</gene>
<dbReference type="EMBL" id="SOBK01000001">
    <property type="protein sequence ID" value="TDT92039.1"/>
    <property type="molecule type" value="Genomic_DNA"/>
</dbReference>
<evidence type="ECO:0000256" key="5">
    <source>
        <dbReference type="ARBA" id="ARBA00022741"/>
    </source>
</evidence>
<dbReference type="InterPro" id="IPR005835">
    <property type="entry name" value="NTP_transferase_dom"/>
</dbReference>
<dbReference type="CDD" id="cd02509">
    <property type="entry name" value="GDP-M1P_Guanylyltransferase"/>
    <property type="match status" value="1"/>
</dbReference>
<dbReference type="NCBIfam" id="TIGR01479">
    <property type="entry name" value="GMP_PMI"/>
    <property type="match status" value="1"/>
</dbReference>
<keyword evidence="3" id="KW-0808">Transferase</keyword>
<feature type="domain" description="Nucleotidyl transferase" evidence="9">
    <location>
        <begin position="4"/>
        <end position="285"/>
    </location>
</feature>
<dbReference type="FunFam" id="2.60.120.10:FF:000032">
    <property type="entry name" value="Mannose-1-phosphate guanylyltransferase/mannose-6-phosphate isomerase"/>
    <property type="match status" value="1"/>
</dbReference>
<dbReference type="FunFam" id="3.90.550.10:FF:000046">
    <property type="entry name" value="Mannose-1-phosphate guanylyltransferase (GDP)"/>
    <property type="match status" value="1"/>
</dbReference>
<evidence type="ECO:0000259" key="9">
    <source>
        <dbReference type="Pfam" id="PF00483"/>
    </source>
</evidence>
<dbReference type="InterPro" id="IPR051161">
    <property type="entry name" value="Mannose-6P_isomerase_type2"/>
</dbReference>
<dbReference type="GO" id="GO:0004475">
    <property type="term" value="F:mannose-1-phosphate guanylyltransferase (GTP) activity"/>
    <property type="evidence" value="ECO:0007669"/>
    <property type="project" value="UniProtKB-EC"/>
</dbReference>
<dbReference type="SUPFAM" id="SSF51182">
    <property type="entry name" value="RmlC-like cupins"/>
    <property type="match status" value="1"/>
</dbReference>
<dbReference type="Pfam" id="PF01050">
    <property type="entry name" value="MannoseP_isomer"/>
    <property type="match status" value="1"/>
</dbReference>
<dbReference type="KEGG" id="dej:AWY79_07850"/>
<comment type="similarity">
    <text evidence="1 8">Belongs to the mannose-6-phosphate isomerase type 2 family.</text>
</comment>
<evidence type="ECO:0000313" key="13">
    <source>
        <dbReference type="EMBL" id="TDT92039.1"/>
    </source>
</evidence>
<reference evidence="12 14" key="1">
    <citation type="journal article" date="2016" name="Front. Microbiol.">
        <title>Genome Sequence of the Piezophilic, Mesophilic Sulfate-Reducing Bacterium Desulfovibrio indicus J2T.</title>
        <authorList>
            <person name="Cao J."/>
            <person name="Maignien L."/>
            <person name="Shao Z."/>
            <person name="Alain K."/>
            <person name="Jebbar M."/>
        </authorList>
    </citation>
    <scope>NUCLEOTIDE SEQUENCE [LARGE SCALE GENOMIC DNA]</scope>
    <source>
        <strain evidence="12 14">J2</strain>
    </source>
</reference>
<keyword evidence="13" id="KW-0413">Isomerase</keyword>
<sequence length="477" mass="53206">MIIPVILAGGSGTRLWPLSRQLYPKQFLPLVGERTLFQETALRLSSDELLASPIIVCNEDHRFIVAEQMRESGLTASKIILEPTGRNTAPAVYIAARVARTLNPEALLLVLPADHHIKNIATLLDTVRTSASIAQDGNLVTFGIKPEYAETGYGYIEQGTKIDCAEPAFRISRFVEKPDKATAEQYLASGDHLWNSGMFLFRAEDYMAELEEHNPRMAEACREAVDKGRADLDFYRLDRESFEACPSDSIDYAVMEHVRNGAVVPLDAGWSDVGSWGALWDIKDKDDGGNVTIGDVVTHDVHGSYLHSTGRLLAVVGLKDHVVVETSDAVMVSPKDRVQDVKKIVDTLKGGDRLEAFSHKKVYRPWGAYETINIEKRFQVKRITVKPGAILSLQKHYHRAEHWIVVKGTAVVTRGDEEIVLKEDESTYIPLGYVHRLENPGKIDLELIEIQTGSYLGEDDIVRLDDMYGRQGDIPTK</sequence>
<dbReference type="PANTHER" id="PTHR46390">
    <property type="entry name" value="MANNOSE-1-PHOSPHATE GUANYLYLTRANSFERASE"/>
    <property type="match status" value="1"/>
</dbReference>
<evidence type="ECO:0000313" key="15">
    <source>
        <dbReference type="Proteomes" id="UP000295506"/>
    </source>
</evidence>
<evidence type="ECO:0000256" key="3">
    <source>
        <dbReference type="ARBA" id="ARBA00022679"/>
    </source>
</evidence>
<evidence type="ECO:0000256" key="7">
    <source>
        <dbReference type="ARBA" id="ARBA00047343"/>
    </source>
</evidence>
<name>A0A126QLU7_9BACT</name>
<dbReference type="AlphaFoldDB" id="A0A126QLU7"/>
<evidence type="ECO:0000259" key="11">
    <source>
        <dbReference type="Pfam" id="PF22640"/>
    </source>
</evidence>
<dbReference type="SUPFAM" id="SSF53448">
    <property type="entry name" value="Nucleotide-diphospho-sugar transferases"/>
    <property type="match status" value="1"/>
</dbReference>